<keyword evidence="1" id="KW-0812">Transmembrane</keyword>
<gene>
    <name evidence="2" type="ORF">LMG032447_00355</name>
</gene>
<feature type="transmembrane region" description="Helical" evidence="1">
    <location>
        <begin position="57"/>
        <end position="76"/>
    </location>
</feature>
<reference evidence="2" key="1">
    <citation type="submission" date="2022-03" db="EMBL/GenBank/DDBJ databases">
        <authorList>
            <person name="Hettiarachchi G."/>
        </authorList>
    </citation>
    <scope>NUCLEOTIDE SEQUENCE</scope>
    <source>
        <strain evidence="2">LMG 32447</strain>
    </source>
</reference>
<dbReference type="RefSeq" id="WP_248705805.1">
    <property type="nucleotide sequence ID" value="NZ_CAKOET010000002.1"/>
</dbReference>
<proteinExistence type="predicted"/>
<feature type="transmembrane region" description="Helical" evidence="1">
    <location>
        <begin position="120"/>
        <end position="143"/>
    </location>
</feature>
<keyword evidence="1" id="KW-1133">Transmembrane helix</keyword>
<keyword evidence="1" id="KW-0472">Membrane</keyword>
<evidence type="ECO:0000313" key="3">
    <source>
        <dbReference type="Proteomes" id="UP000838102"/>
    </source>
</evidence>
<feature type="transmembrane region" description="Helical" evidence="1">
    <location>
        <begin position="96"/>
        <end position="114"/>
    </location>
</feature>
<protein>
    <submittedName>
        <fullName evidence="2">Uncharacterized protein</fullName>
    </submittedName>
</protein>
<accession>A0ABN8H7Z0</accession>
<name>A0ABN8H7Z0_9LACO</name>
<dbReference type="EMBL" id="CAKOEU010000002">
    <property type="protein sequence ID" value="CAH1851591.1"/>
    <property type="molecule type" value="Genomic_DNA"/>
</dbReference>
<feature type="transmembrane region" description="Helical" evidence="1">
    <location>
        <begin position="21"/>
        <end position="41"/>
    </location>
</feature>
<keyword evidence="3" id="KW-1185">Reference proteome</keyword>
<evidence type="ECO:0000256" key="1">
    <source>
        <dbReference type="SAM" id="Phobius"/>
    </source>
</evidence>
<dbReference type="Proteomes" id="UP000838102">
    <property type="component" value="Unassembled WGS sequence"/>
</dbReference>
<sequence length="152" mass="18643">MREVAKINWIAWIKGLKPWQAWLISLFPLITVLLIETYFYLKPLSYWNQNRLDGRQITMALYIIWLFTPIETQLRYRRFPSQMPDYQYQVATWFKWFQELICAGILFIIFRLYWSDVRLMSVSFQMVLAIYLGYCFVPFYYWFKAKILINKG</sequence>
<comment type="caution">
    <text evidence="2">The sequence shown here is derived from an EMBL/GenBank/DDBJ whole genome shotgun (WGS) entry which is preliminary data.</text>
</comment>
<organism evidence="2 3">
    <name type="scientific">Convivina praedatoris</name>
    <dbReference type="NCBI Taxonomy" id="2880963"/>
    <lineage>
        <taxon>Bacteria</taxon>
        <taxon>Bacillati</taxon>
        <taxon>Bacillota</taxon>
        <taxon>Bacilli</taxon>
        <taxon>Lactobacillales</taxon>
        <taxon>Lactobacillaceae</taxon>
        <taxon>Convivina</taxon>
    </lineage>
</organism>
<evidence type="ECO:0000313" key="2">
    <source>
        <dbReference type="EMBL" id="CAH1851591.1"/>
    </source>
</evidence>